<reference evidence="3 4" key="1">
    <citation type="journal article" date="2010" name="Stand. Genomic Sci.">
        <title>Complete genome sequence of Thermosediminibacter oceani type strain (JW/IW-1228P).</title>
        <authorList>
            <person name="Pitluck S."/>
            <person name="Yasawong M."/>
            <person name="Munk C."/>
            <person name="Nolan M."/>
            <person name="Lapidus A."/>
            <person name="Lucas S."/>
            <person name="Glavina Del Rio T."/>
            <person name="Tice H."/>
            <person name="Cheng J.F."/>
            <person name="Bruce D."/>
            <person name="Detter C."/>
            <person name="Tapia R."/>
            <person name="Han C."/>
            <person name="Goodwin L."/>
            <person name="Liolios K."/>
            <person name="Ivanova N."/>
            <person name="Mavromatis K."/>
            <person name="Mikhailova N."/>
            <person name="Pati A."/>
            <person name="Chen A."/>
            <person name="Palaniappan K."/>
            <person name="Land M."/>
            <person name="Hauser L."/>
            <person name="Chang Y.J."/>
            <person name="Jeffries C.D."/>
            <person name="Rohde M."/>
            <person name="Spring S."/>
            <person name="Sikorski J."/>
            <person name="Goker M."/>
            <person name="Woyke T."/>
            <person name="Bristow J."/>
            <person name="Eisen J.A."/>
            <person name="Markowitz V."/>
            <person name="Hugenholtz P."/>
            <person name="Kyrpides N.C."/>
            <person name="Klenk H.P."/>
        </authorList>
    </citation>
    <scope>NUCLEOTIDE SEQUENCE [LARGE SCALE GENOMIC DNA]</scope>
    <source>
        <strain evidence="4">ATCC BAA-1034 / DSM 16646 / JW/IW-1228P</strain>
    </source>
</reference>
<dbReference type="InterPro" id="IPR002372">
    <property type="entry name" value="PQQ_rpt_dom"/>
</dbReference>
<dbReference type="Proteomes" id="UP000000272">
    <property type="component" value="Chromosome"/>
</dbReference>
<dbReference type="eggNOG" id="COG1520">
    <property type="taxonomic scope" value="Bacteria"/>
</dbReference>
<proteinExistence type="predicted"/>
<dbReference type="RefSeq" id="WP_013276917.1">
    <property type="nucleotide sequence ID" value="NC_014377.1"/>
</dbReference>
<dbReference type="InterPro" id="IPR036365">
    <property type="entry name" value="PGBD-like_sf"/>
</dbReference>
<dbReference type="InterPro" id="IPR018391">
    <property type="entry name" value="PQQ_b-propeller_rpt"/>
</dbReference>
<dbReference type="Gene3D" id="1.10.101.10">
    <property type="entry name" value="PGBD-like superfamily/PGBD"/>
    <property type="match status" value="1"/>
</dbReference>
<name>D9S130_THEOJ</name>
<dbReference type="InterPro" id="IPR036366">
    <property type="entry name" value="PGBDSf"/>
</dbReference>
<accession>D9S130</accession>
<evidence type="ECO:0000313" key="3">
    <source>
        <dbReference type="EMBL" id="ADL08909.1"/>
    </source>
</evidence>
<dbReference type="Pfam" id="PF01471">
    <property type="entry name" value="PG_binding_1"/>
    <property type="match status" value="1"/>
</dbReference>
<dbReference type="STRING" id="555079.Toce_2197"/>
<dbReference type="EMBL" id="CP002131">
    <property type="protein sequence ID" value="ADL08909.1"/>
    <property type="molecule type" value="Genomic_DNA"/>
</dbReference>
<dbReference type="AlphaFoldDB" id="D9S130"/>
<feature type="domain" description="Peptidoglycan binding-like" evidence="1">
    <location>
        <begin position="21"/>
        <end position="77"/>
    </location>
</feature>
<evidence type="ECO:0000313" key="4">
    <source>
        <dbReference type="Proteomes" id="UP000000272"/>
    </source>
</evidence>
<evidence type="ECO:0000259" key="2">
    <source>
        <dbReference type="Pfam" id="PF13360"/>
    </source>
</evidence>
<dbReference type="InterPro" id="IPR052091">
    <property type="entry name" value="Beta-ala_Activ/Resist"/>
</dbReference>
<sequence length="413" mass="45867">MRLPQVDLGSRELKKKKPYIRGTDVRRLQQGLKWLGLYCGRVDGVFGPETERAVRMFQHHFKDKPTGIAGEKFFKILSEIEKGGAGEWLTYQKDFCHTGYAPVPLSNNLKVSRIRKIQEPVSLSARRNVLYIAAGGYLEALDLQKRKVLWRNKDFTPLSCATVTSDFILIPAGELVVVDAHSGKIQNKIDRDHFASPVAVCRGIIYAASTGGSIYALDGRGETLWRYRTGSAVCSPPAAAYDLVYFGSYDRHIYCLDGKGLLYWKARTAEPVKDPTAVFEGRVFAVTRDAGLYALNALTGQILWKKKFAEEIMPPAFCKDSLITVTLSGIIMALDPNDGRLKWEKEIKAAPTMPPIVCKDAVFIGTDSGLFALDPAGREAKTYFEGEKITCLAQARLNLYVATGDSLWELSPL</sequence>
<feature type="domain" description="Pyrrolo-quinoline quinone repeat" evidence="2">
    <location>
        <begin position="244"/>
        <end position="377"/>
    </location>
</feature>
<dbReference type="SUPFAM" id="SSF47090">
    <property type="entry name" value="PGBD-like"/>
    <property type="match status" value="1"/>
</dbReference>
<dbReference type="InterPro" id="IPR011047">
    <property type="entry name" value="Quinoprotein_ADH-like_sf"/>
</dbReference>
<dbReference type="InterPro" id="IPR002477">
    <property type="entry name" value="Peptidoglycan-bd-like"/>
</dbReference>
<dbReference type="HOGENOM" id="CLU_665543_0_0_9"/>
<dbReference type="Gene3D" id="2.130.10.10">
    <property type="entry name" value="YVTN repeat-like/Quinoprotein amine dehydrogenase"/>
    <property type="match status" value="1"/>
</dbReference>
<dbReference type="SUPFAM" id="SSF50998">
    <property type="entry name" value="Quinoprotein alcohol dehydrogenase-like"/>
    <property type="match status" value="2"/>
</dbReference>
<protein>
    <submittedName>
        <fullName evidence="3">Peptidoglycan-binding domain 1 protein</fullName>
    </submittedName>
</protein>
<dbReference type="InterPro" id="IPR015943">
    <property type="entry name" value="WD40/YVTN_repeat-like_dom_sf"/>
</dbReference>
<dbReference type="SMART" id="SM00564">
    <property type="entry name" value="PQQ"/>
    <property type="match status" value="7"/>
</dbReference>
<dbReference type="PANTHER" id="PTHR44394">
    <property type="entry name" value="BETA-ALANINE-ACTIVATING ENZYME"/>
    <property type="match status" value="1"/>
</dbReference>
<dbReference type="eggNOG" id="COG3409">
    <property type="taxonomic scope" value="Bacteria"/>
</dbReference>
<keyword evidence="4" id="KW-1185">Reference proteome</keyword>
<dbReference type="KEGG" id="toc:Toce_2197"/>
<dbReference type="Pfam" id="PF13360">
    <property type="entry name" value="PQQ_2"/>
    <property type="match status" value="1"/>
</dbReference>
<evidence type="ECO:0000259" key="1">
    <source>
        <dbReference type="Pfam" id="PF01471"/>
    </source>
</evidence>
<dbReference type="GO" id="GO:0043041">
    <property type="term" value="P:amino acid activation for nonribosomal peptide biosynthetic process"/>
    <property type="evidence" value="ECO:0007669"/>
    <property type="project" value="TreeGrafter"/>
</dbReference>
<organism evidence="3 4">
    <name type="scientific">Thermosediminibacter oceani (strain ATCC BAA-1034 / DSM 16646 / JW/IW-1228P)</name>
    <dbReference type="NCBI Taxonomy" id="555079"/>
    <lineage>
        <taxon>Bacteria</taxon>
        <taxon>Bacillati</taxon>
        <taxon>Bacillota</taxon>
        <taxon>Clostridia</taxon>
        <taxon>Thermosediminibacterales</taxon>
        <taxon>Thermosediminibacteraceae</taxon>
        <taxon>Thermosediminibacter</taxon>
    </lineage>
</organism>
<dbReference type="PANTHER" id="PTHR44394:SF1">
    <property type="entry name" value="BETA-ALANINE-ACTIVATING ENZYME"/>
    <property type="match status" value="1"/>
</dbReference>
<gene>
    <name evidence="3" type="ordered locus">Toce_2197</name>
</gene>